<organism evidence="1 2">
    <name type="scientific">Selenomonas ruminantium subsp. lactilytica (strain NBRC 103574 / TAM6421)</name>
    <dbReference type="NCBI Taxonomy" id="927704"/>
    <lineage>
        <taxon>Bacteria</taxon>
        <taxon>Bacillati</taxon>
        <taxon>Bacillota</taxon>
        <taxon>Negativicutes</taxon>
        <taxon>Selenomonadales</taxon>
        <taxon>Selenomonadaceae</taxon>
        <taxon>Selenomonas</taxon>
    </lineage>
</organism>
<proteinExistence type="predicted"/>
<dbReference type="AlphaFoldDB" id="I0GSK3"/>
<name>I0GSK3_SELRL</name>
<dbReference type="PATRIC" id="fig|927704.6.peg.2105"/>
<reference evidence="1 2" key="1">
    <citation type="submission" date="2011-10" db="EMBL/GenBank/DDBJ databases">
        <title>Whole genome sequence of Selenomonas ruminantium subsp. lactilytica TAM6421.</title>
        <authorList>
            <person name="Oguchi A."/>
            <person name="Ankai A."/>
            <person name="Kaneko J."/>
            <person name="Yamada-Narita S."/>
            <person name="Fukui S."/>
            <person name="Takahashi M."/>
            <person name="Onodera T."/>
            <person name="Kojima S."/>
            <person name="Fushimi T."/>
            <person name="Abe N."/>
            <person name="Kamio Y."/>
            <person name="Yamazaki S."/>
            <person name="Fujita N."/>
        </authorList>
    </citation>
    <scope>NUCLEOTIDE SEQUENCE [LARGE SCALE GENOMIC DNA]</scope>
    <source>
        <strain evidence="2">NBRC 103574 / TAM6421</strain>
    </source>
</reference>
<sequence>MYFWQVADGELEQEVQIAFQEIMEESLRAKKIEKWTKCGSYVFYKKNNPLEPKKEEFKPTEDVIKTTYEMRKVDGVMKLICSDDAPLTGNHELAPVEITSFTIDEDAQWTGVYRVQLAGRSGVTNHEYSLCSAVCISEE</sequence>
<evidence type="ECO:0000313" key="2">
    <source>
        <dbReference type="Proteomes" id="UP000007887"/>
    </source>
</evidence>
<accession>I0GSK3</accession>
<dbReference type="KEGG" id="sri:SELR_20320"/>
<protein>
    <submittedName>
        <fullName evidence="1">Uncharacterized protein</fullName>
    </submittedName>
</protein>
<dbReference type="EMBL" id="AP012292">
    <property type="protein sequence ID" value="BAL83740.1"/>
    <property type="molecule type" value="Genomic_DNA"/>
</dbReference>
<evidence type="ECO:0000313" key="1">
    <source>
        <dbReference type="EMBL" id="BAL83740.1"/>
    </source>
</evidence>
<dbReference type="HOGENOM" id="CLU_1843735_0_0_9"/>
<gene>
    <name evidence="1" type="ordered locus">SELR_20320</name>
</gene>
<dbReference type="Proteomes" id="UP000007887">
    <property type="component" value="Chromosome"/>
</dbReference>